<dbReference type="GO" id="GO:0006813">
    <property type="term" value="P:potassium ion transport"/>
    <property type="evidence" value="ECO:0007669"/>
    <property type="project" value="InterPro"/>
</dbReference>
<dbReference type="AlphaFoldDB" id="A0A255EGD7"/>
<dbReference type="Pfam" id="PF02080">
    <property type="entry name" value="TrkA_C"/>
    <property type="match status" value="1"/>
</dbReference>
<reference evidence="3 4" key="1">
    <citation type="submission" date="2017-07" db="EMBL/GenBank/DDBJ databases">
        <title>Draft whole genome sequences of clinical Proprionibacteriaceae strains.</title>
        <authorList>
            <person name="Bernier A.-M."/>
            <person name="Bernard K."/>
            <person name="Domingo M.-C."/>
        </authorList>
    </citation>
    <scope>NUCLEOTIDE SEQUENCE [LARGE SCALE GENOMIC DNA]</scope>
    <source>
        <strain evidence="3 4">NML 160184</strain>
    </source>
</reference>
<dbReference type="PROSITE" id="PS51201">
    <property type="entry name" value="RCK_N"/>
    <property type="match status" value="1"/>
</dbReference>
<dbReference type="InterPro" id="IPR006037">
    <property type="entry name" value="RCK_C"/>
</dbReference>
<dbReference type="SUPFAM" id="SSF116726">
    <property type="entry name" value="TrkA C-terminal domain-like"/>
    <property type="match status" value="1"/>
</dbReference>
<dbReference type="InterPro" id="IPR003148">
    <property type="entry name" value="RCK_N"/>
</dbReference>
<feature type="domain" description="RCK C-terminal" evidence="2">
    <location>
        <begin position="159"/>
        <end position="242"/>
    </location>
</feature>
<dbReference type="Proteomes" id="UP000216533">
    <property type="component" value="Unassembled WGS sequence"/>
</dbReference>
<dbReference type="InterPro" id="IPR050721">
    <property type="entry name" value="Trk_Ktr_HKT_K-transport"/>
</dbReference>
<dbReference type="InterPro" id="IPR036291">
    <property type="entry name" value="NAD(P)-bd_dom_sf"/>
</dbReference>
<sequence length="242" mass="26203">MTSLRKGRSLAKHRLFRSTDPGSVASANSVAVIGLGRFGQSLALELMDNGTEVLGIDSREHVVQSLNGKLTHVVAADATDEQVLRQLSIPEFDRVVVAIGSDIQSSILVTSLLLRFSVAQIWAKAVSDPHGLILEQLGVPHVVYPEKDMGRRLAHIVRGSMQDFIEIDTDFAMVKTEVNPHYAGMRLGDSNIRRKHGVTVSAIKHQGGVWQAAAADTVLQAGDIILVTGPTRQAERFSRPSA</sequence>
<feature type="domain" description="RCK N-terminal" evidence="1">
    <location>
        <begin position="27"/>
        <end position="143"/>
    </location>
</feature>
<comment type="caution">
    <text evidence="3">The sequence shown here is derived from an EMBL/GenBank/DDBJ whole genome shotgun (WGS) entry which is preliminary data.</text>
</comment>
<evidence type="ECO:0000259" key="1">
    <source>
        <dbReference type="PROSITE" id="PS51201"/>
    </source>
</evidence>
<dbReference type="PROSITE" id="PS51202">
    <property type="entry name" value="RCK_C"/>
    <property type="match status" value="1"/>
</dbReference>
<gene>
    <name evidence="3" type="ORF">CGZ92_00935</name>
</gene>
<dbReference type="EMBL" id="NMVI01000004">
    <property type="protein sequence ID" value="OYN90598.1"/>
    <property type="molecule type" value="Genomic_DNA"/>
</dbReference>
<protein>
    <submittedName>
        <fullName evidence="3">Potassium transporter</fullName>
    </submittedName>
</protein>
<dbReference type="SUPFAM" id="SSF51735">
    <property type="entry name" value="NAD(P)-binding Rossmann-fold domains"/>
    <property type="match status" value="1"/>
</dbReference>
<evidence type="ECO:0000313" key="3">
    <source>
        <dbReference type="EMBL" id="OYN90598.1"/>
    </source>
</evidence>
<dbReference type="Gene3D" id="3.30.70.1450">
    <property type="entry name" value="Regulator of K+ conductance, C-terminal domain"/>
    <property type="match status" value="1"/>
</dbReference>
<evidence type="ECO:0000259" key="2">
    <source>
        <dbReference type="PROSITE" id="PS51202"/>
    </source>
</evidence>
<dbReference type="Pfam" id="PF02254">
    <property type="entry name" value="TrkA_N"/>
    <property type="match status" value="1"/>
</dbReference>
<name>A0A255EGD7_9ACTN</name>
<dbReference type="GO" id="GO:0008324">
    <property type="term" value="F:monoatomic cation transmembrane transporter activity"/>
    <property type="evidence" value="ECO:0007669"/>
    <property type="project" value="InterPro"/>
</dbReference>
<dbReference type="PANTHER" id="PTHR43833:SF7">
    <property type="entry name" value="KTR SYSTEM POTASSIUM UPTAKE PROTEIN C"/>
    <property type="match status" value="1"/>
</dbReference>
<proteinExistence type="predicted"/>
<dbReference type="PANTHER" id="PTHR43833">
    <property type="entry name" value="POTASSIUM CHANNEL PROTEIN 2-RELATED-RELATED"/>
    <property type="match status" value="1"/>
</dbReference>
<evidence type="ECO:0000313" key="4">
    <source>
        <dbReference type="Proteomes" id="UP000216533"/>
    </source>
</evidence>
<dbReference type="InterPro" id="IPR036721">
    <property type="entry name" value="RCK_C_sf"/>
</dbReference>
<organism evidence="3 4">
    <name type="scientific">Parenemella sanctibonifatiensis</name>
    <dbReference type="NCBI Taxonomy" id="2016505"/>
    <lineage>
        <taxon>Bacteria</taxon>
        <taxon>Bacillati</taxon>
        <taxon>Actinomycetota</taxon>
        <taxon>Actinomycetes</taxon>
        <taxon>Propionibacteriales</taxon>
        <taxon>Propionibacteriaceae</taxon>
        <taxon>Parenemella</taxon>
    </lineage>
</organism>
<dbReference type="Gene3D" id="3.40.50.720">
    <property type="entry name" value="NAD(P)-binding Rossmann-like Domain"/>
    <property type="match status" value="1"/>
</dbReference>
<accession>A0A255EGD7</accession>